<evidence type="ECO:0000259" key="2">
    <source>
        <dbReference type="PROSITE" id="PS50030"/>
    </source>
</evidence>
<accession>A0AAJ0G3K1</accession>
<dbReference type="AlphaFoldDB" id="A0AAJ0G3K1"/>
<evidence type="ECO:0000259" key="3">
    <source>
        <dbReference type="PROSITE" id="PS50053"/>
    </source>
</evidence>
<dbReference type="GO" id="GO:0006511">
    <property type="term" value="P:ubiquitin-dependent protein catabolic process"/>
    <property type="evidence" value="ECO:0007669"/>
    <property type="project" value="TreeGrafter"/>
</dbReference>
<name>A0AAJ0G3K1_9HYPO</name>
<dbReference type="Proteomes" id="UP001251528">
    <property type="component" value="Unassembled WGS sequence"/>
</dbReference>
<dbReference type="SMART" id="SM00727">
    <property type="entry name" value="STI1"/>
    <property type="match status" value="2"/>
</dbReference>
<proteinExistence type="predicted"/>
<comment type="caution">
    <text evidence="4">The sequence shown here is derived from an EMBL/GenBank/DDBJ whole genome shotgun (WGS) entry which is preliminary data.</text>
</comment>
<evidence type="ECO:0008006" key="6">
    <source>
        <dbReference type="Google" id="ProtNLM"/>
    </source>
</evidence>
<organism evidence="4 5">
    <name type="scientific">Conoideocrella luteorostrata</name>
    <dbReference type="NCBI Taxonomy" id="1105319"/>
    <lineage>
        <taxon>Eukaryota</taxon>
        <taxon>Fungi</taxon>
        <taxon>Dikarya</taxon>
        <taxon>Ascomycota</taxon>
        <taxon>Pezizomycotina</taxon>
        <taxon>Sordariomycetes</taxon>
        <taxon>Hypocreomycetidae</taxon>
        <taxon>Hypocreales</taxon>
        <taxon>Clavicipitaceae</taxon>
        <taxon>Conoideocrella</taxon>
    </lineage>
</organism>
<dbReference type="SMART" id="SM00165">
    <property type="entry name" value="UBA"/>
    <property type="match status" value="1"/>
</dbReference>
<dbReference type="PANTHER" id="PTHR10677">
    <property type="entry name" value="UBIQUILIN"/>
    <property type="match status" value="1"/>
</dbReference>
<dbReference type="EMBL" id="JASWJB010000012">
    <property type="protein sequence ID" value="KAK2612796.1"/>
    <property type="molecule type" value="Genomic_DNA"/>
</dbReference>
<feature type="compositionally biased region" description="Polar residues" evidence="1">
    <location>
        <begin position="294"/>
        <end position="317"/>
    </location>
</feature>
<dbReference type="Gene3D" id="3.10.20.90">
    <property type="entry name" value="Phosphatidylinositol 3-kinase Catalytic Subunit, Chain A, domain 1"/>
    <property type="match status" value="1"/>
</dbReference>
<feature type="compositionally biased region" description="Low complexity" evidence="1">
    <location>
        <begin position="318"/>
        <end position="333"/>
    </location>
</feature>
<dbReference type="SMART" id="SM00213">
    <property type="entry name" value="UBQ"/>
    <property type="match status" value="1"/>
</dbReference>
<dbReference type="InterPro" id="IPR009060">
    <property type="entry name" value="UBA-like_sf"/>
</dbReference>
<dbReference type="Pfam" id="PF00240">
    <property type="entry name" value="ubiquitin"/>
    <property type="match status" value="1"/>
</dbReference>
<evidence type="ECO:0000313" key="5">
    <source>
        <dbReference type="Proteomes" id="UP001251528"/>
    </source>
</evidence>
<dbReference type="InterPro" id="IPR000626">
    <property type="entry name" value="Ubiquitin-like_dom"/>
</dbReference>
<feature type="compositionally biased region" description="Low complexity" evidence="1">
    <location>
        <begin position="231"/>
        <end position="252"/>
    </location>
</feature>
<dbReference type="InterPro" id="IPR029071">
    <property type="entry name" value="Ubiquitin-like_domsf"/>
</dbReference>
<dbReference type="Gene3D" id="1.10.8.10">
    <property type="entry name" value="DNA helicase RuvA subunit, C-terminal domain"/>
    <property type="match status" value="1"/>
</dbReference>
<dbReference type="CDD" id="cd14324">
    <property type="entry name" value="UBA_Dsk2p_like"/>
    <property type="match status" value="1"/>
</dbReference>
<dbReference type="GO" id="GO:0031593">
    <property type="term" value="F:polyubiquitin modification-dependent protein binding"/>
    <property type="evidence" value="ECO:0007669"/>
    <property type="project" value="TreeGrafter"/>
</dbReference>
<dbReference type="PROSITE" id="PS50053">
    <property type="entry name" value="UBIQUITIN_2"/>
    <property type="match status" value="1"/>
</dbReference>
<sequence>MADNTEPSGDAQVTFKVRIAENRIHTITMAESAPVLELKTKLSGEDFENIPIERQRLIYSGRVMKNQETLESYKIKHNNTIHMVKSAASNPTQQNSASGPTPRTVPQVLSAGTNPNDPLTGLTGARFAGHQINLPGMDMFGPDGGMGPPMDEERVQRMMSDPNVQQTMNEALGNPDFVNMLIESNPMLRNMPNAREIITSPFMRQMMTNPQMMSQVMRMQRSMRGEDSEFPAPGATDTTPDAAAAGSGPGTDNTNQQQNPFAAPGARGATNISQLLQAMNGIGANVYDRPPGTNPETQGSQNTQTEGTRGAQDGQSGNAAANPFAALFPQGGNADNADNAGNAFGMNPAALQQMMYLLGGGREAGGGVPGVPAAPADNRPPEERYAEQLRQLNDMGFFDFDRNVAALRRSGGSVQGAIEHLLSTSD</sequence>
<dbReference type="InterPro" id="IPR015940">
    <property type="entry name" value="UBA"/>
</dbReference>
<dbReference type="SUPFAM" id="SSF54236">
    <property type="entry name" value="Ubiquitin-like"/>
    <property type="match status" value="1"/>
</dbReference>
<feature type="domain" description="UBA" evidence="2">
    <location>
        <begin position="380"/>
        <end position="424"/>
    </location>
</feature>
<dbReference type="InterPro" id="IPR006636">
    <property type="entry name" value="STI1_HS-bd"/>
</dbReference>
<reference evidence="4" key="1">
    <citation type="submission" date="2023-06" db="EMBL/GenBank/DDBJ databases">
        <title>Conoideocrella luteorostrata (Hypocreales: Clavicipitaceae), a potential biocontrol fungus for elongate hemlock scale in United States Christmas tree production areas.</title>
        <authorList>
            <person name="Barrett H."/>
            <person name="Lovett B."/>
            <person name="Macias A.M."/>
            <person name="Stajich J.E."/>
            <person name="Kasson M.T."/>
        </authorList>
    </citation>
    <scope>NUCLEOTIDE SEQUENCE</scope>
    <source>
        <strain evidence="4">ARSEF 14590</strain>
    </source>
</reference>
<dbReference type="SUPFAM" id="SSF46934">
    <property type="entry name" value="UBA-like"/>
    <property type="match status" value="1"/>
</dbReference>
<feature type="region of interest" description="Disordered" evidence="1">
    <location>
        <begin position="283"/>
        <end position="333"/>
    </location>
</feature>
<dbReference type="PANTHER" id="PTHR10677:SF3">
    <property type="entry name" value="FI07626P-RELATED"/>
    <property type="match status" value="1"/>
</dbReference>
<keyword evidence="5" id="KW-1185">Reference proteome</keyword>
<dbReference type="InterPro" id="IPR015496">
    <property type="entry name" value="Ubiquilin"/>
</dbReference>
<evidence type="ECO:0000313" key="4">
    <source>
        <dbReference type="EMBL" id="KAK2612796.1"/>
    </source>
</evidence>
<dbReference type="GO" id="GO:0005829">
    <property type="term" value="C:cytosol"/>
    <property type="evidence" value="ECO:0007669"/>
    <property type="project" value="TreeGrafter"/>
</dbReference>
<dbReference type="PROSITE" id="PS50030">
    <property type="entry name" value="UBA"/>
    <property type="match status" value="1"/>
</dbReference>
<feature type="domain" description="Ubiquitin-like" evidence="3">
    <location>
        <begin position="13"/>
        <end position="90"/>
    </location>
</feature>
<dbReference type="FunFam" id="1.10.8.10:FF:000024">
    <property type="entry name" value="Ubiquitin domain-containing protein DSK2"/>
    <property type="match status" value="1"/>
</dbReference>
<gene>
    <name evidence="4" type="ORF">QQS21_001248</name>
</gene>
<feature type="region of interest" description="Disordered" evidence="1">
    <location>
        <begin position="217"/>
        <end position="266"/>
    </location>
</feature>
<evidence type="ECO:0000256" key="1">
    <source>
        <dbReference type="SAM" id="MobiDB-lite"/>
    </source>
</evidence>
<protein>
    <recommendedName>
        <fullName evidence="6">Deubiquitination-protection protein dph1</fullName>
    </recommendedName>
</protein>
<dbReference type="Pfam" id="PF00627">
    <property type="entry name" value="UBA"/>
    <property type="match status" value="1"/>
</dbReference>